<evidence type="ECO:0000313" key="1">
    <source>
        <dbReference type="EMBL" id="RHZ78367.1"/>
    </source>
</evidence>
<accession>A0A397ITP9</accession>
<dbReference type="EMBL" id="PQFF01000155">
    <property type="protein sequence ID" value="RHZ78367.1"/>
    <property type="molecule type" value="Genomic_DNA"/>
</dbReference>
<keyword evidence="2" id="KW-1185">Reference proteome</keyword>
<proteinExistence type="predicted"/>
<organism evidence="1 2">
    <name type="scientific">Diversispora epigaea</name>
    <dbReference type="NCBI Taxonomy" id="1348612"/>
    <lineage>
        <taxon>Eukaryota</taxon>
        <taxon>Fungi</taxon>
        <taxon>Fungi incertae sedis</taxon>
        <taxon>Mucoromycota</taxon>
        <taxon>Glomeromycotina</taxon>
        <taxon>Glomeromycetes</taxon>
        <taxon>Diversisporales</taxon>
        <taxon>Diversisporaceae</taxon>
        <taxon>Diversispora</taxon>
    </lineage>
</organism>
<reference evidence="1 2" key="1">
    <citation type="submission" date="2018-08" db="EMBL/GenBank/DDBJ databases">
        <title>Genome and evolution of the arbuscular mycorrhizal fungus Diversispora epigaea (formerly Glomus versiforme) and its bacterial endosymbionts.</title>
        <authorList>
            <person name="Sun X."/>
            <person name="Fei Z."/>
            <person name="Harrison M."/>
        </authorList>
    </citation>
    <scope>NUCLEOTIDE SEQUENCE [LARGE SCALE GENOMIC DNA]</scope>
    <source>
        <strain evidence="1 2">IT104</strain>
    </source>
</reference>
<evidence type="ECO:0000313" key="2">
    <source>
        <dbReference type="Proteomes" id="UP000266861"/>
    </source>
</evidence>
<comment type="caution">
    <text evidence="1">The sequence shown here is derived from an EMBL/GenBank/DDBJ whole genome shotgun (WGS) entry which is preliminary data.</text>
</comment>
<sequence>MDYNVSVNLLKAESISPEDKVVDEFVDSMSIAQEENNAIFDFTIISPKNHLIEIMRKEKCQEISDVLQTIACLYKKHVHNAENETLKVNQAEILCLYNYFKEFYYQQIPSTKRENLYKKIYRARKIHELFEKIGVDKIKYSANSISELSDNDLPEIEINEEAEKLYRKQSEESEKTLLETEISELPENVSPETEISVMHSDDAGYDIELKKSNVNNSIIDSKKIPSITTEEFKEIFEGQEISRGPHIKIDFETGKMQNLNPYIVRCKKICTSKRC</sequence>
<gene>
    <name evidence="1" type="ORF">Glove_165g9</name>
</gene>
<name>A0A397ITP9_9GLOM</name>
<dbReference type="Proteomes" id="UP000266861">
    <property type="component" value="Unassembled WGS sequence"/>
</dbReference>
<dbReference type="AlphaFoldDB" id="A0A397ITP9"/>
<protein>
    <submittedName>
        <fullName evidence="1">Uncharacterized protein</fullName>
    </submittedName>
</protein>